<sequence length="146" mass="16791">MDKIPCIRPVSICLFRNGDKILVSTSFESTKQEYFCRPLGGGIEFGESSQEAMLREIREELGLELENLKLLEVIENIFIYDGKQGHEVVFVYDAEFVDKSCYDKEALTYYESSITTELTAKWLSLTDMQQQNIKLVPESLTRLLFA</sequence>
<reference evidence="4 5" key="1">
    <citation type="journal article" date="2020" name="ISME J.">
        <title>Comparative genomics reveals insights into cyanobacterial evolution and habitat adaptation.</title>
        <authorList>
            <person name="Chen M.Y."/>
            <person name="Teng W.K."/>
            <person name="Zhao L."/>
            <person name="Hu C.X."/>
            <person name="Zhou Y.K."/>
            <person name="Han B.P."/>
            <person name="Song L.R."/>
            <person name="Shu W.S."/>
        </authorList>
    </citation>
    <scope>NUCLEOTIDE SEQUENCE [LARGE SCALE GENOMIC DNA]</scope>
    <source>
        <strain evidence="4 5">FACHB-1050</strain>
    </source>
</reference>
<keyword evidence="5" id="KW-1185">Reference proteome</keyword>
<comment type="caution">
    <text evidence="4">The sequence shown here is derived from an EMBL/GenBank/DDBJ whole genome shotgun (WGS) entry which is preliminary data.</text>
</comment>
<protein>
    <submittedName>
        <fullName evidence="4">NUDIX domain-containing protein</fullName>
    </submittedName>
</protein>
<organism evidence="4 5">
    <name type="scientific">Phormidium tenue FACHB-1050</name>
    <dbReference type="NCBI Taxonomy" id="2692857"/>
    <lineage>
        <taxon>Bacteria</taxon>
        <taxon>Bacillati</taxon>
        <taxon>Cyanobacteriota</taxon>
        <taxon>Cyanophyceae</taxon>
        <taxon>Oscillatoriophycideae</taxon>
        <taxon>Oscillatoriales</taxon>
        <taxon>Oscillatoriaceae</taxon>
        <taxon>Phormidium</taxon>
    </lineage>
</organism>
<dbReference type="PANTHER" id="PTHR43046:SF14">
    <property type="entry name" value="MUTT_NUDIX FAMILY PROTEIN"/>
    <property type="match status" value="1"/>
</dbReference>
<dbReference type="Gene3D" id="3.90.79.10">
    <property type="entry name" value="Nucleoside Triphosphate Pyrophosphohydrolase"/>
    <property type="match status" value="1"/>
</dbReference>
<dbReference type="InterPro" id="IPR020084">
    <property type="entry name" value="NUDIX_hydrolase_CS"/>
</dbReference>
<name>A0ABR8CE96_9CYAN</name>
<feature type="domain" description="Nudix hydrolase" evidence="3">
    <location>
        <begin position="5"/>
        <end position="146"/>
    </location>
</feature>
<dbReference type="PANTHER" id="PTHR43046">
    <property type="entry name" value="GDP-MANNOSE MANNOSYL HYDROLASE"/>
    <property type="match status" value="1"/>
</dbReference>
<dbReference type="PROSITE" id="PS00893">
    <property type="entry name" value="NUDIX_BOX"/>
    <property type="match status" value="1"/>
</dbReference>
<proteinExistence type="predicted"/>
<evidence type="ECO:0000313" key="4">
    <source>
        <dbReference type="EMBL" id="MBD2318651.1"/>
    </source>
</evidence>
<evidence type="ECO:0000313" key="5">
    <source>
        <dbReference type="Proteomes" id="UP000618445"/>
    </source>
</evidence>
<dbReference type="Proteomes" id="UP000618445">
    <property type="component" value="Unassembled WGS sequence"/>
</dbReference>
<accession>A0ABR8CE96</accession>
<dbReference type="InterPro" id="IPR015797">
    <property type="entry name" value="NUDIX_hydrolase-like_dom_sf"/>
</dbReference>
<evidence type="ECO:0000259" key="3">
    <source>
        <dbReference type="PROSITE" id="PS51462"/>
    </source>
</evidence>
<dbReference type="SUPFAM" id="SSF55811">
    <property type="entry name" value="Nudix"/>
    <property type="match status" value="1"/>
</dbReference>
<dbReference type="InterPro" id="IPR000086">
    <property type="entry name" value="NUDIX_hydrolase_dom"/>
</dbReference>
<dbReference type="Pfam" id="PF00293">
    <property type="entry name" value="NUDIX"/>
    <property type="match status" value="1"/>
</dbReference>
<comment type="cofactor">
    <cofactor evidence="1">
        <name>Mg(2+)</name>
        <dbReference type="ChEBI" id="CHEBI:18420"/>
    </cofactor>
</comment>
<gene>
    <name evidence="4" type="ORF">H6G05_17580</name>
</gene>
<dbReference type="PROSITE" id="PS51462">
    <property type="entry name" value="NUDIX"/>
    <property type="match status" value="1"/>
</dbReference>
<dbReference type="RefSeq" id="WP_190579836.1">
    <property type="nucleotide sequence ID" value="NZ_CAWPQU010000026.1"/>
</dbReference>
<evidence type="ECO:0000256" key="1">
    <source>
        <dbReference type="ARBA" id="ARBA00001946"/>
    </source>
</evidence>
<dbReference type="EMBL" id="JACJQY010000032">
    <property type="protein sequence ID" value="MBD2318651.1"/>
    <property type="molecule type" value="Genomic_DNA"/>
</dbReference>
<evidence type="ECO:0000256" key="2">
    <source>
        <dbReference type="ARBA" id="ARBA00022801"/>
    </source>
</evidence>
<keyword evidence="2" id="KW-0378">Hydrolase</keyword>